<feature type="non-terminal residue" evidence="1">
    <location>
        <position position="1"/>
    </location>
</feature>
<proteinExistence type="predicted"/>
<keyword evidence="2" id="KW-1185">Reference proteome</keyword>
<gene>
    <name evidence="1" type="ORF">GMARGA_LOCUS15727</name>
</gene>
<accession>A0ABN7V8K9</accession>
<name>A0ABN7V8K9_GIGMA</name>
<protein>
    <submittedName>
        <fullName evidence="1">1839_t:CDS:1</fullName>
    </submittedName>
</protein>
<sequence>IRLNLGGAFILTTRHGVGKKGSSVCQPGMLGDNCTTITKYCSLRTDNNGHLIDYSLCRISNNHRVPENPNKLYITISDFNTSISGNSNNIIEVSKVGRNTFFTKGEMEVQYLQFLVLQEEFHL</sequence>
<dbReference type="Proteomes" id="UP000789901">
    <property type="component" value="Unassembled WGS sequence"/>
</dbReference>
<dbReference type="EMBL" id="CAJVQB010011008">
    <property type="protein sequence ID" value="CAG8744547.1"/>
    <property type="molecule type" value="Genomic_DNA"/>
</dbReference>
<reference evidence="1 2" key="1">
    <citation type="submission" date="2021-06" db="EMBL/GenBank/DDBJ databases">
        <authorList>
            <person name="Kallberg Y."/>
            <person name="Tangrot J."/>
            <person name="Rosling A."/>
        </authorList>
    </citation>
    <scope>NUCLEOTIDE SEQUENCE [LARGE SCALE GENOMIC DNA]</scope>
    <source>
        <strain evidence="1 2">120-4 pot B 10/14</strain>
    </source>
</reference>
<comment type="caution">
    <text evidence="1">The sequence shown here is derived from an EMBL/GenBank/DDBJ whole genome shotgun (WGS) entry which is preliminary data.</text>
</comment>
<evidence type="ECO:0000313" key="1">
    <source>
        <dbReference type="EMBL" id="CAG8744547.1"/>
    </source>
</evidence>
<evidence type="ECO:0000313" key="2">
    <source>
        <dbReference type="Proteomes" id="UP000789901"/>
    </source>
</evidence>
<organism evidence="1 2">
    <name type="scientific">Gigaspora margarita</name>
    <dbReference type="NCBI Taxonomy" id="4874"/>
    <lineage>
        <taxon>Eukaryota</taxon>
        <taxon>Fungi</taxon>
        <taxon>Fungi incertae sedis</taxon>
        <taxon>Mucoromycota</taxon>
        <taxon>Glomeromycotina</taxon>
        <taxon>Glomeromycetes</taxon>
        <taxon>Diversisporales</taxon>
        <taxon>Gigasporaceae</taxon>
        <taxon>Gigaspora</taxon>
    </lineage>
</organism>